<evidence type="ECO:0000259" key="19">
    <source>
        <dbReference type="PROSITE" id="PS51165"/>
    </source>
</evidence>
<feature type="binding site" evidence="18">
    <location>
        <position position="282"/>
    </location>
    <ligand>
        <name>ATP</name>
        <dbReference type="ChEBI" id="CHEBI:30616"/>
    </ligand>
</feature>
<evidence type="ECO:0000256" key="8">
    <source>
        <dbReference type="ARBA" id="ARBA00022977"/>
    </source>
</evidence>
<dbReference type="Pfam" id="PF02568">
    <property type="entry name" value="ThiI"/>
    <property type="match status" value="1"/>
</dbReference>
<evidence type="ECO:0000256" key="13">
    <source>
        <dbReference type="ARBA" id="ARBA00066827"/>
    </source>
</evidence>
<comment type="function">
    <text evidence="11 18">Catalyzes the ATP-dependent transfer of a sulfur to tRNA to produce 4-thiouridine in position 8 of tRNAs, which functions as a near-UV photosensor. Also catalyzes the transfer of sulfur to the sulfur carrier protein ThiS, forming ThiS-thiocarboxylate. This is a step in the synthesis of thiazole, in the thiamine biosynthesis pathway. The sulfur is donated as persulfide by IscS.</text>
</comment>
<evidence type="ECO:0000256" key="7">
    <source>
        <dbReference type="ARBA" id="ARBA00022884"/>
    </source>
</evidence>
<protein>
    <recommendedName>
        <fullName evidence="14 18">Probable tRNA sulfurtransferase</fullName>
        <ecNumber evidence="13 18">2.8.1.4</ecNumber>
    </recommendedName>
    <alternativeName>
        <fullName evidence="15 18">Sulfur carrier protein ThiS sulfurtransferase</fullName>
    </alternativeName>
    <alternativeName>
        <fullName evidence="16 18">Thiamine biosynthesis protein ThiI</fullName>
    </alternativeName>
    <alternativeName>
        <fullName evidence="17 18">tRNA 4-thiouridine synthase</fullName>
    </alternativeName>
</protein>
<dbReference type="GO" id="GO:0009228">
    <property type="term" value="P:thiamine biosynthetic process"/>
    <property type="evidence" value="ECO:0007669"/>
    <property type="project" value="UniProtKB-KW"/>
</dbReference>
<dbReference type="SMART" id="SM00981">
    <property type="entry name" value="THUMP"/>
    <property type="match status" value="1"/>
</dbReference>
<keyword evidence="3 18" id="KW-0820">tRNA-binding</keyword>
<dbReference type="PROSITE" id="PS51165">
    <property type="entry name" value="THUMP"/>
    <property type="match status" value="1"/>
</dbReference>
<feature type="domain" description="THUMP" evidence="19">
    <location>
        <begin position="59"/>
        <end position="160"/>
    </location>
</feature>
<evidence type="ECO:0000256" key="16">
    <source>
        <dbReference type="ARBA" id="ARBA00077849"/>
    </source>
</evidence>
<sequence>MIKVWIQFFHELALKGQNRKAYLRRTKDHLARALKGLGVRWERDFGLAVLLAFPEEAWPEAQGRLGKTLGVERFARVVETPQDLEAVKEALLPLLERPPSSFRVTAKRTDKTFPLTSPEIERLLGAFIQERTGAPVRLKGAEREFVVRILPGRILLEGEAYPGPGGFPPGSAGRVVALLSGGIDSPVAAHRLMRRGAEVVFVHFHPYPLLEGLGREKAKALVAHLLPYQHRARLYLVPFGEVQEAIVLNAPKDYRVVLYRRFMLRLAERIAEEEGALALVTGDSLGQVASQTLENLHAVNEAVRLPVFRPLIGLDKAEIVALARALGTYEISIQPDEDCCSLFVPEHPVTRARLSVVKKAEEGLPVEELLAKALSGRERLDYAWP</sequence>
<dbReference type="InterPro" id="IPR049961">
    <property type="entry name" value="ThiI_N"/>
</dbReference>
<dbReference type="GO" id="GO:0004810">
    <property type="term" value="F:CCA tRNA nucleotidyltransferase activity"/>
    <property type="evidence" value="ECO:0007669"/>
    <property type="project" value="InterPro"/>
</dbReference>
<proteinExistence type="inferred from homology"/>
<dbReference type="Pfam" id="PF02926">
    <property type="entry name" value="THUMP"/>
    <property type="match status" value="1"/>
</dbReference>
<dbReference type="Gene3D" id="3.40.50.620">
    <property type="entry name" value="HUPs"/>
    <property type="match status" value="1"/>
</dbReference>
<dbReference type="STRING" id="751945.Theos_0251"/>
<keyword evidence="21" id="KW-1185">Reference proteome</keyword>
<evidence type="ECO:0000256" key="9">
    <source>
        <dbReference type="ARBA" id="ARBA00050570"/>
    </source>
</evidence>
<keyword evidence="8 18" id="KW-0784">Thiamine biosynthesis</keyword>
<reference evidence="20 21" key="1">
    <citation type="journal article" date="2013" name="Genome Announc.">
        <title>Whole Genome Sequencing of Thermus oshimai JL-2 and Thermus thermophilus JL-18, Incomplete Denitrifiers from the United States Great Basin.</title>
        <authorList>
            <person name="Murugapiran S.K."/>
            <person name="Huntemann M."/>
            <person name="Wei C.L."/>
            <person name="Han J."/>
            <person name="Detter J.C."/>
            <person name="Han C.S."/>
            <person name="Erkkila T.H."/>
            <person name="Teshima H."/>
            <person name="Chen A."/>
            <person name="Kyrpides N."/>
            <person name="Mavrommatis K."/>
            <person name="Markowitz V."/>
            <person name="Szeto E."/>
            <person name="Ivanova N."/>
            <person name="Pagani I."/>
            <person name="Lam J."/>
            <person name="McDonald A.I."/>
            <person name="Dodsworth J.A."/>
            <person name="Pati A."/>
            <person name="Goodwin L."/>
            <person name="Peters L."/>
            <person name="Pitluck S."/>
            <person name="Woyke T."/>
            <person name="Hedlund B.P."/>
        </authorList>
    </citation>
    <scope>NUCLEOTIDE SEQUENCE</scope>
    <source>
        <strain evidence="20 21">JL-2</strain>
    </source>
</reference>
<keyword evidence="7 18" id="KW-0694">RNA-binding</keyword>
<keyword evidence="5 18" id="KW-0547">Nucleotide-binding</keyword>
<dbReference type="Gene3D" id="3.30.2130.30">
    <property type="match status" value="1"/>
</dbReference>
<keyword evidence="2 18" id="KW-0963">Cytoplasm</keyword>
<name>K7R382_THEOS</name>
<dbReference type="FunFam" id="3.40.50.620:FF:000053">
    <property type="entry name" value="Probable tRNA sulfurtransferase"/>
    <property type="match status" value="1"/>
</dbReference>
<comment type="subcellular location">
    <subcellularLocation>
        <location evidence="1 18">Cytoplasm</location>
    </subcellularLocation>
</comment>
<evidence type="ECO:0000256" key="18">
    <source>
        <dbReference type="HAMAP-Rule" id="MF_00021"/>
    </source>
</evidence>
<dbReference type="RefSeq" id="WP_016328529.1">
    <property type="nucleotide sequence ID" value="NC_019386.1"/>
</dbReference>
<dbReference type="GO" id="GO:0005524">
    <property type="term" value="F:ATP binding"/>
    <property type="evidence" value="ECO:0007669"/>
    <property type="project" value="UniProtKB-UniRule"/>
</dbReference>
<dbReference type="InterPro" id="IPR049962">
    <property type="entry name" value="THUMP_ThiI"/>
</dbReference>
<dbReference type="EMBL" id="CP003249">
    <property type="protein sequence ID" value="AFV75329.1"/>
    <property type="molecule type" value="Genomic_DNA"/>
</dbReference>
<evidence type="ECO:0000256" key="11">
    <source>
        <dbReference type="ARBA" id="ARBA00058382"/>
    </source>
</evidence>
<dbReference type="GO" id="GO:0005829">
    <property type="term" value="C:cytosol"/>
    <property type="evidence" value="ECO:0007669"/>
    <property type="project" value="TreeGrafter"/>
</dbReference>
<dbReference type="CDD" id="cd11716">
    <property type="entry name" value="THUMP_ThiI"/>
    <property type="match status" value="1"/>
</dbReference>
<dbReference type="SUPFAM" id="SSF143437">
    <property type="entry name" value="THUMP domain-like"/>
    <property type="match status" value="1"/>
</dbReference>
<dbReference type="InterPro" id="IPR004114">
    <property type="entry name" value="THUMP_dom"/>
</dbReference>
<evidence type="ECO:0000256" key="10">
    <source>
        <dbReference type="ARBA" id="ARBA00052330"/>
    </source>
</evidence>
<evidence type="ECO:0000256" key="15">
    <source>
        <dbReference type="ARBA" id="ARBA00075337"/>
    </source>
</evidence>
<feature type="binding site" evidence="18">
    <location>
        <begin position="178"/>
        <end position="179"/>
    </location>
    <ligand>
        <name>ATP</name>
        <dbReference type="ChEBI" id="CHEBI:30616"/>
    </ligand>
</feature>
<dbReference type="InterPro" id="IPR003720">
    <property type="entry name" value="tRNA_STrfase"/>
</dbReference>
<evidence type="ECO:0000256" key="17">
    <source>
        <dbReference type="ARBA" id="ARBA00080570"/>
    </source>
</evidence>
<evidence type="ECO:0000256" key="5">
    <source>
        <dbReference type="ARBA" id="ARBA00022741"/>
    </source>
</evidence>
<evidence type="ECO:0000256" key="6">
    <source>
        <dbReference type="ARBA" id="ARBA00022840"/>
    </source>
</evidence>
<comment type="catalytic activity">
    <reaction evidence="9 18">
        <text>[ThiI sulfur-carrier protein]-S-sulfanyl-L-cysteine + a uridine in tRNA + 2 reduced [2Fe-2S]-[ferredoxin] + ATP + H(+) = [ThiI sulfur-carrier protein]-L-cysteine + a 4-thiouridine in tRNA + 2 oxidized [2Fe-2S]-[ferredoxin] + AMP + diphosphate</text>
        <dbReference type="Rhea" id="RHEA:24176"/>
        <dbReference type="Rhea" id="RHEA-COMP:10000"/>
        <dbReference type="Rhea" id="RHEA-COMP:10001"/>
        <dbReference type="Rhea" id="RHEA-COMP:13337"/>
        <dbReference type="Rhea" id="RHEA-COMP:13338"/>
        <dbReference type="Rhea" id="RHEA-COMP:13339"/>
        <dbReference type="Rhea" id="RHEA-COMP:13340"/>
        <dbReference type="ChEBI" id="CHEBI:15378"/>
        <dbReference type="ChEBI" id="CHEBI:29950"/>
        <dbReference type="ChEBI" id="CHEBI:30616"/>
        <dbReference type="ChEBI" id="CHEBI:33019"/>
        <dbReference type="ChEBI" id="CHEBI:33737"/>
        <dbReference type="ChEBI" id="CHEBI:33738"/>
        <dbReference type="ChEBI" id="CHEBI:61963"/>
        <dbReference type="ChEBI" id="CHEBI:65315"/>
        <dbReference type="ChEBI" id="CHEBI:136798"/>
        <dbReference type="ChEBI" id="CHEBI:456215"/>
        <dbReference type="EC" id="2.8.1.4"/>
    </reaction>
</comment>
<accession>K7R382</accession>
<evidence type="ECO:0000313" key="21">
    <source>
        <dbReference type="Proteomes" id="UP000000211"/>
    </source>
</evidence>
<evidence type="ECO:0000256" key="2">
    <source>
        <dbReference type="ARBA" id="ARBA00022490"/>
    </source>
</evidence>
<evidence type="ECO:0000256" key="1">
    <source>
        <dbReference type="ARBA" id="ARBA00004496"/>
    </source>
</evidence>
<dbReference type="GO" id="GO:0140741">
    <property type="term" value="F:tRNA-uracil-4 sulfurtransferase activity"/>
    <property type="evidence" value="ECO:0007669"/>
    <property type="project" value="UniProtKB-EC"/>
</dbReference>
<evidence type="ECO:0000313" key="20">
    <source>
        <dbReference type="EMBL" id="AFV75329.1"/>
    </source>
</evidence>
<dbReference type="SUPFAM" id="SSF52402">
    <property type="entry name" value="Adenine nucleotide alpha hydrolases-like"/>
    <property type="match status" value="1"/>
</dbReference>
<feature type="binding site" evidence="18">
    <location>
        <position position="260"/>
    </location>
    <ligand>
        <name>ATP</name>
        <dbReference type="ChEBI" id="CHEBI:30616"/>
    </ligand>
</feature>
<organism evidence="20 21">
    <name type="scientific">Thermus oshimai JL-2</name>
    <dbReference type="NCBI Taxonomy" id="751945"/>
    <lineage>
        <taxon>Bacteria</taxon>
        <taxon>Thermotogati</taxon>
        <taxon>Deinococcota</taxon>
        <taxon>Deinococci</taxon>
        <taxon>Thermales</taxon>
        <taxon>Thermaceae</taxon>
        <taxon>Thermus</taxon>
    </lineage>
</organism>
<dbReference type="UniPathway" id="UPA00060"/>
<gene>
    <name evidence="18" type="primary">thiI</name>
    <name evidence="20" type="ORF">Theos_0251</name>
</gene>
<comment type="pathway">
    <text evidence="18">Cofactor biosynthesis; thiamine diphosphate biosynthesis.</text>
</comment>
<feature type="binding site" evidence="18">
    <location>
        <begin position="203"/>
        <end position="204"/>
    </location>
    <ligand>
        <name>ATP</name>
        <dbReference type="ChEBI" id="CHEBI:30616"/>
    </ligand>
</feature>
<dbReference type="PATRIC" id="fig|751945.3.peg.242"/>
<dbReference type="CDD" id="cd01712">
    <property type="entry name" value="PPase_ThiI"/>
    <property type="match status" value="1"/>
</dbReference>
<dbReference type="InterPro" id="IPR020536">
    <property type="entry name" value="ThiI_AANH"/>
</dbReference>
<dbReference type="eggNOG" id="COG0301">
    <property type="taxonomic scope" value="Bacteria"/>
</dbReference>
<feature type="binding site" evidence="18">
    <location>
        <position position="291"/>
    </location>
    <ligand>
        <name>ATP</name>
        <dbReference type="ChEBI" id="CHEBI:30616"/>
    </ligand>
</feature>
<evidence type="ECO:0000256" key="14">
    <source>
        <dbReference type="ARBA" id="ARBA00071867"/>
    </source>
</evidence>
<dbReference type="GO" id="GO:0009229">
    <property type="term" value="P:thiamine diphosphate biosynthetic process"/>
    <property type="evidence" value="ECO:0007669"/>
    <property type="project" value="UniProtKB-UniRule"/>
</dbReference>
<dbReference type="PANTHER" id="PTHR43209:SF1">
    <property type="entry name" value="TRNA SULFURTRANSFERASE"/>
    <property type="match status" value="1"/>
</dbReference>
<dbReference type="EC" id="2.8.1.4" evidence="13 18"/>
<dbReference type="KEGG" id="tos:Theos_0251"/>
<keyword evidence="4 18" id="KW-0808">Transferase</keyword>
<dbReference type="Proteomes" id="UP000000211">
    <property type="component" value="Chromosome"/>
</dbReference>
<evidence type="ECO:0000256" key="4">
    <source>
        <dbReference type="ARBA" id="ARBA00022679"/>
    </source>
</evidence>
<dbReference type="GO" id="GO:0000049">
    <property type="term" value="F:tRNA binding"/>
    <property type="evidence" value="ECO:0007669"/>
    <property type="project" value="UniProtKB-UniRule"/>
</dbReference>
<keyword evidence="6 18" id="KW-0067">ATP-binding</keyword>
<dbReference type="GO" id="GO:0002937">
    <property type="term" value="P:tRNA 4-thiouridine biosynthesis"/>
    <property type="evidence" value="ECO:0007669"/>
    <property type="project" value="TreeGrafter"/>
</dbReference>
<evidence type="ECO:0000256" key="12">
    <source>
        <dbReference type="ARBA" id="ARBA00061472"/>
    </source>
</evidence>
<evidence type="ECO:0000256" key="3">
    <source>
        <dbReference type="ARBA" id="ARBA00022555"/>
    </source>
</evidence>
<dbReference type="AlphaFoldDB" id="K7R382"/>
<comment type="similarity">
    <text evidence="12 18">Belongs to the ThiI family.</text>
</comment>
<dbReference type="PANTHER" id="PTHR43209">
    <property type="entry name" value="TRNA SULFURTRANSFERASE"/>
    <property type="match status" value="1"/>
</dbReference>
<dbReference type="OrthoDB" id="9773948at2"/>
<dbReference type="InterPro" id="IPR014729">
    <property type="entry name" value="Rossmann-like_a/b/a_fold"/>
</dbReference>
<dbReference type="InterPro" id="IPR050102">
    <property type="entry name" value="tRNA_sulfurtransferase_ThiI"/>
</dbReference>
<dbReference type="HAMAP" id="MF_00021">
    <property type="entry name" value="ThiI"/>
    <property type="match status" value="1"/>
</dbReference>
<dbReference type="HOGENOM" id="CLU_037952_4_0_0"/>
<comment type="catalytic activity">
    <reaction evidence="10 18">
        <text>[ThiS sulfur-carrier protein]-C-terminal Gly-Gly-AMP + S-sulfanyl-L-cysteinyl-[cysteine desulfurase] + AH2 = [ThiS sulfur-carrier protein]-C-terminal-Gly-aminoethanethioate + L-cysteinyl-[cysteine desulfurase] + A + AMP + 2 H(+)</text>
        <dbReference type="Rhea" id="RHEA:43340"/>
        <dbReference type="Rhea" id="RHEA-COMP:12157"/>
        <dbReference type="Rhea" id="RHEA-COMP:12158"/>
        <dbReference type="Rhea" id="RHEA-COMP:12910"/>
        <dbReference type="Rhea" id="RHEA-COMP:19908"/>
        <dbReference type="ChEBI" id="CHEBI:13193"/>
        <dbReference type="ChEBI" id="CHEBI:15378"/>
        <dbReference type="ChEBI" id="CHEBI:17499"/>
        <dbReference type="ChEBI" id="CHEBI:29950"/>
        <dbReference type="ChEBI" id="CHEBI:61963"/>
        <dbReference type="ChEBI" id="CHEBI:90618"/>
        <dbReference type="ChEBI" id="CHEBI:232372"/>
        <dbReference type="ChEBI" id="CHEBI:456215"/>
    </reaction>
</comment>
<dbReference type="NCBIfam" id="TIGR00342">
    <property type="entry name" value="tRNA uracil 4-sulfurtransferase ThiI"/>
    <property type="match status" value="1"/>
</dbReference>
<dbReference type="GO" id="GO:0052837">
    <property type="term" value="P:thiazole biosynthetic process"/>
    <property type="evidence" value="ECO:0007669"/>
    <property type="project" value="TreeGrafter"/>
</dbReference>